<dbReference type="InterPro" id="IPR001647">
    <property type="entry name" value="HTH_TetR"/>
</dbReference>
<reference evidence="6" key="1">
    <citation type="submission" date="2020-02" db="EMBL/GenBank/DDBJ databases">
        <authorList>
            <person name="Meier V. D."/>
        </authorList>
    </citation>
    <scope>NUCLEOTIDE SEQUENCE</scope>
    <source>
        <strain evidence="6">AVDCRST_MAG46</strain>
    </source>
</reference>
<feature type="DNA-binding region" description="H-T-H motif" evidence="4">
    <location>
        <begin position="31"/>
        <end position="50"/>
    </location>
</feature>
<accession>A0A6J4LBV4</accession>
<dbReference type="Gene3D" id="1.10.357.10">
    <property type="entry name" value="Tetracycline Repressor, domain 2"/>
    <property type="match status" value="1"/>
</dbReference>
<dbReference type="GO" id="GO:0000976">
    <property type="term" value="F:transcription cis-regulatory region binding"/>
    <property type="evidence" value="ECO:0007669"/>
    <property type="project" value="TreeGrafter"/>
</dbReference>
<organism evidence="6">
    <name type="scientific">uncultured Nocardioidaceae bacterium</name>
    <dbReference type="NCBI Taxonomy" id="253824"/>
    <lineage>
        <taxon>Bacteria</taxon>
        <taxon>Bacillati</taxon>
        <taxon>Actinomycetota</taxon>
        <taxon>Actinomycetes</taxon>
        <taxon>Propionibacteriales</taxon>
        <taxon>Nocardioidaceae</taxon>
        <taxon>environmental samples</taxon>
    </lineage>
</organism>
<gene>
    <name evidence="6" type="ORF">AVDCRST_MAG46-1329</name>
</gene>
<evidence type="ECO:0000313" key="6">
    <source>
        <dbReference type="EMBL" id="CAA9329309.1"/>
    </source>
</evidence>
<evidence type="ECO:0000256" key="1">
    <source>
        <dbReference type="ARBA" id="ARBA00023015"/>
    </source>
</evidence>
<evidence type="ECO:0000256" key="3">
    <source>
        <dbReference type="ARBA" id="ARBA00023163"/>
    </source>
</evidence>
<proteinExistence type="predicted"/>
<keyword evidence="3" id="KW-0804">Transcription</keyword>
<dbReference type="GO" id="GO:0003700">
    <property type="term" value="F:DNA-binding transcription factor activity"/>
    <property type="evidence" value="ECO:0007669"/>
    <property type="project" value="TreeGrafter"/>
</dbReference>
<feature type="domain" description="HTH tetR-type" evidence="5">
    <location>
        <begin position="8"/>
        <end position="68"/>
    </location>
</feature>
<evidence type="ECO:0000256" key="2">
    <source>
        <dbReference type="ARBA" id="ARBA00023125"/>
    </source>
</evidence>
<dbReference type="EMBL" id="CADCUD010000086">
    <property type="protein sequence ID" value="CAA9329309.1"/>
    <property type="molecule type" value="Genomic_DNA"/>
</dbReference>
<dbReference type="InterPro" id="IPR036271">
    <property type="entry name" value="Tet_transcr_reg_TetR-rel_C_sf"/>
</dbReference>
<evidence type="ECO:0000256" key="4">
    <source>
        <dbReference type="PROSITE-ProRule" id="PRU00335"/>
    </source>
</evidence>
<name>A0A6J4LBV4_9ACTN</name>
<dbReference type="SUPFAM" id="SSF48498">
    <property type="entry name" value="Tetracyclin repressor-like, C-terminal domain"/>
    <property type="match status" value="1"/>
</dbReference>
<evidence type="ECO:0000259" key="5">
    <source>
        <dbReference type="PROSITE" id="PS50977"/>
    </source>
</evidence>
<sequence length="207" mass="22936">MARRKDQQARREHFVAAARRRIVDQGLAPVRLRHIADEAGLSPGLVTYYYPELDELFREVYSDAVDRFYVQRRAMIEATGDPRSRLLAMIRSGLPTGPDDEICALLSEFGPQVGRNPVVKVLRKTLYERQVTLYESILHSGAALGVFSLTAPALTIASNLVALEDAYGHHIIAQVVVTRDQAERFLIDFASAATGCELAAEQPVETA</sequence>
<dbReference type="InterPro" id="IPR050109">
    <property type="entry name" value="HTH-type_TetR-like_transc_reg"/>
</dbReference>
<dbReference type="SUPFAM" id="SSF46689">
    <property type="entry name" value="Homeodomain-like"/>
    <property type="match status" value="1"/>
</dbReference>
<keyword evidence="2 4" id="KW-0238">DNA-binding</keyword>
<dbReference type="PANTHER" id="PTHR30055">
    <property type="entry name" value="HTH-TYPE TRANSCRIPTIONAL REGULATOR RUTR"/>
    <property type="match status" value="1"/>
</dbReference>
<protein>
    <recommendedName>
        <fullName evidence="5">HTH tetR-type domain-containing protein</fullName>
    </recommendedName>
</protein>
<dbReference type="Pfam" id="PF00440">
    <property type="entry name" value="TetR_N"/>
    <property type="match status" value="1"/>
</dbReference>
<dbReference type="PANTHER" id="PTHR30055:SF234">
    <property type="entry name" value="HTH-TYPE TRANSCRIPTIONAL REGULATOR BETI"/>
    <property type="match status" value="1"/>
</dbReference>
<dbReference type="PROSITE" id="PS50977">
    <property type="entry name" value="HTH_TETR_2"/>
    <property type="match status" value="1"/>
</dbReference>
<dbReference type="InterPro" id="IPR009057">
    <property type="entry name" value="Homeodomain-like_sf"/>
</dbReference>
<keyword evidence="1" id="KW-0805">Transcription regulation</keyword>
<dbReference type="AlphaFoldDB" id="A0A6J4LBV4"/>